<dbReference type="GO" id="GO:0015627">
    <property type="term" value="C:type II protein secretion system complex"/>
    <property type="evidence" value="ECO:0007669"/>
    <property type="project" value="InterPro"/>
</dbReference>
<dbReference type="GO" id="GO:0015628">
    <property type="term" value="P:protein secretion by the type II secretion system"/>
    <property type="evidence" value="ECO:0007669"/>
    <property type="project" value="InterPro"/>
</dbReference>
<dbReference type="PRINTS" id="PR00813">
    <property type="entry name" value="BCTERIALGSPG"/>
</dbReference>
<evidence type="ECO:0000256" key="3">
    <source>
        <dbReference type="ARBA" id="ARBA00023287"/>
    </source>
</evidence>
<keyword evidence="3" id="KW-0178">Competence</keyword>
<evidence type="ECO:0000256" key="2">
    <source>
        <dbReference type="ARBA" id="ARBA00022481"/>
    </source>
</evidence>
<protein>
    <submittedName>
        <fullName evidence="4">Prepilin-type N-terminal cleavage/methylation domain-containing protein</fullName>
    </submittedName>
</protein>
<comment type="caution">
    <text evidence="4">The sequence shown here is derived from an EMBL/GenBank/DDBJ whole genome shotgun (WGS) entry which is preliminary data.</text>
</comment>
<dbReference type="EMBL" id="WNHB01000008">
    <property type="protein sequence ID" value="MTT31749.1"/>
    <property type="molecule type" value="Genomic_DNA"/>
</dbReference>
<accession>A0A6N8CNN7</accession>
<dbReference type="GO" id="GO:0009986">
    <property type="term" value="C:cell surface"/>
    <property type="evidence" value="ECO:0007669"/>
    <property type="project" value="UniProtKB-SubCell"/>
</dbReference>
<dbReference type="Pfam" id="PF07963">
    <property type="entry name" value="N_methyl"/>
    <property type="match status" value="1"/>
</dbReference>
<dbReference type="PANTHER" id="PTHR30093">
    <property type="entry name" value="GENERAL SECRETION PATHWAY PROTEIN G"/>
    <property type="match status" value="1"/>
</dbReference>
<dbReference type="InterPro" id="IPR045584">
    <property type="entry name" value="Pilin-like"/>
</dbReference>
<dbReference type="RefSeq" id="WP_155218069.1">
    <property type="nucleotide sequence ID" value="NZ_WNHB01000008.1"/>
</dbReference>
<keyword evidence="5" id="KW-1185">Reference proteome</keyword>
<dbReference type="OrthoDB" id="2990493at2"/>
<dbReference type="SUPFAM" id="SSF54523">
    <property type="entry name" value="Pili subunits"/>
    <property type="match status" value="1"/>
</dbReference>
<proteinExistence type="predicted"/>
<organism evidence="4 5">
    <name type="scientific">Terrilactibacillus tamarindi</name>
    <dbReference type="NCBI Taxonomy" id="2599694"/>
    <lineage>
        <taxon>Bacteria</taxon>
        <taxon>Bacillati</taxon>
        <taxon>Bacillota</taxon>
        <taxon>Bacilli</taxon>
        <taxon>Bacillales</taxon>
        <taxon>Bacillaceae</taxon>
        <taxon>Terrilactibacillus</taxon>
    </lineage>
</organism>
<dbReference type="AlphaFoldDB" id="A0A6N8CNN7"/>
<keyword evidence="2" id="KW-0488">Methylation</keyword>
<dbReference type="PROSITE" id="PS00409">
    <property type="entry name" value="PROKAR_NTER_METHYL"/>
    <property type="match status" value="1"/>
</dbReference>
<evidence type="ECO:0000313" key="5">
    <source>
        <dbReference type="Proteomes" id="UP000440978"/>
    </source>
</evidence>
<gene>
    <name evidence="4" type="ORF">GMB86_06945</name>
</gene>
<dbReference type="InterPro" id="IPR000983">
    <property type="entry name" value="Bac_GSPG_pilin"/>
</dbReference>
<dbReference type="InterPro" id="IPR012902">
    <property type="entry name" value="N_methyl_site"/>
</dbReference>
<evidence type="ECO:0000256" key="1">
    <source>
        <dbReference type="ARBA" id="ARBA00004241"/>
    </source>
</evidence>
<dbReference type="GO" id="GO:0030420">
    <property type="term" value="P:establishment of competence for transformation"/>
    <property type="evidence" value="ECO:0007669"/>
    <property type="project" value="UniProtKB-KW"/>
</dbReference>
<dbReference type="Gene3D" id="3.30.700.10">
    <property type="entry name" value="Glycoprotein, Type 4 Pilin"/>
    <property type="match status" value="1"/>
</dbReference>
<dbReference type="Proteomes" id="UP000440978">
    <property type="component" value="Unassembled WGS sequence"/>
</dbReference>
<reference evidence="4 5" key="1">
    <citation type="submission" date="2019-11" db="EMBL/GenBank/DDBJ databases">
        <title>Terrilactibacillus tamarindus sp. nov. BCM23-1 isolated from bark of Tamarindus indica.</title>
        <authorList>
            <person name="Kingkaew E."/>
            <person name="Tanasupawat S."/>
        </authorList>
    </citation>
    <scope>NUCLEOTIDE SEQUENCE [LARGE SCALE GENOMIC DNA]</scope>
    <source>
        <strain evidence="4 5">BCM23-1</strain>
    </source>
</reference>
<name>A0A6N8CNN7_9BACI</name>
<evidence type="ECO:0000313" key="4">
    <source>
        <dbReference type="EMBL" id="MTT31749.1"/>
    </source>
</evidence>
<sequence length="138" mass="15012">MLKKFMNKKNQKGFTLVELLAVIVILAVIAAIAVPSITSIIKKSNDKAAVQDALTIIHAAKLYVGEHNITSTTTLSKTELSPYVEKSSDISKNENYSVAVHISDTDANYIIKGITLNGPKRSTGGYEESELIKYNKGN</sequence>
<dbReference type="NCBIfam" id="TIGR02532">
    <property type="entry name" value="IV_pilin_GFxxxE"/>
    <property type="match status" value="1"/>
</dbReference>
<comment type="subcellular location">
    <subcellularLocation>
        <location evidence="1">Cell surface</location>
    </subcellularLocation>
</comment>